<proteinExistence type="predicted"/>
<sequence>MLEPEVLPMDTVLVTGGTGHLGRSVVARLKPSYRVRVLARSPGSDPDVEWIRGDLATGEGITAAVSGAQVVVHAATLSPAARRGYLLPVDFWRSPPEVDVDGTRRLLDAAIRADVAHFAYVSIVGVDRARIPYMRVKHTAEELVRTGRVPWSILRATQFHWLTDRMLGKAARLPMMPLPTDLRTQPVDSRDFADHLVGRLTEGPGGQCVDFGGPEVLTLGALLTTWRQIRGRQPRMLRIPVPSTVERAARDLTCPAGKRGTLTWAEWLRTHPPE</sequence>
<reference evidence="2 3" key="1">
    <citation type="submission" date="2024-06" db="EMBL/GenBank/DDBJ databases">
        <title>The Natural Products Discovery Center: Release of the First 8490 Sequenced Strains for Exploring Actinobacteria Biosynthetic Diversity.</title>
        <authorList>
            <person name="Kalkreuter E."/>
            <person name="Kautsar S.A."/>
            <person name="Yang D."/>
            <person name="Bader C.D."/>
            <person name="Teijaro C.N."/>
            <person name="Fluegel L."/>
            <person name="Davis C.M."/>
            <person name="Simpson J.R."/>
            <person name="Lauterbach L."/>
            <person name="Steele A.D."/>
            <person name="Gui C."/>
            <person name="Meng S."/>
            <person name="Li G."/>
            <person name="Viehrig K."/>
            <person name="Ye F."/>
            <person name="Su P."/>
            <person name="Kiefer A.F."/>
            <person name="Nichols A."/>
            <person name="Cepeda A.J."/>
            <person name="Yan W."/>
            <person name="Fan B."/>
            <person name="Jiang Y."/>
            <person name="Adhikari A."/>
            <person name="Zheng C.-J."/>
            <person name="Schuster L."/>
            <person name="Cowan T.M."/>
            <person name="Smanski M.J."/>
            <person name="Chevrette M.G."/>
            <person name="De Carvalho L.P.S."/>
            <person name="Shen B."/>
        </authorList>
    </citation>
    <scope>NUCLEOTIDE SEQUENCE [LARGE SCALE GENOMIC DNA]</scope>
    <source>
        <strain evidence="2 3">NPDC045705</strain>
    </source>
</reference>
<dbReference type="EMBL" id="JBEZAM010000006">
    <property type="protein sequence ID" value="MEU7293061.1"/>
    <property type="molecule type" value="Genomic_DNA"/>
</dbReference>
<dbReference type="Pfam" id="PF13460">
    <property type="entry name" value="NAD_binding_10"/>
    <property type="match status" value="1"/>
</dbReference>
<dbReference type="InterPro" id="IPR036291">
    <property type="entry name" value="NAD(P)-bd_dom_sf"/>
</dbReference>
<dbReference type="PANTHER" id="PTHR12126">
    <property type="entry name" value="NADH-UBIQUINONE OXIDOREDUCTASE 39 KDA SUBUNIT-RELATED"/>
    <property type="match status" value="1"/>
</dbReference>
<keyword evidence="3" id="KW-1185">Reference proteome</keyword>
<evidence type="ECO:0000313" key="3">
    <source>
        <dbReference type="Proteomes" id="UP001551210"/>
    </source>
</evidence>
<dbReference type="SUPFAM" id="SSF51735">
    <property type="entry name" value="NAD(P)-binding Rossmann-fold domains"/>
    <property type="match status" value="1"/>
</dbReference>
<protein>
    <submittedName>
        <fullName evidence="2">NAD(P)H-binding protein</fullName>
    </submittedName>
</protein>
<dbReference type="InterPro" id="IPR051207">
    <property type="entry name" value="ComplexI_NDUFA9_subunit"/>
</dbReference>
<gene>
    <name evidence="2" type="ORF">AB0A76_07635</name>
</gene>
<dbReference type="Gene3D" id="3.40.50.720">
    <property type="entry name" value="NAD(P)-binding Rossmann-like Domain"/>
    <property type="match status" value="1"/>
</dbReference>
<dbReference type="InterPro" id="IPR016040">
    <property type="entry name" value="NAD(P)-bd_dom"/>
</dbReference>
<evidence type="ECO:0000313" key="2">
    <source>
        <dbReference type="EMBL" id="MEU7293061.1"/>
    </source>
</evidence>
<name>A0ABV3CTV5_STREX</name>
<dbReference type="Proteomes" id="UP001551210">
    <property type="component" value="Unassembled WGS sequence"/>
</dbReference>
<dbReference type="RefSeq" id="WP_359205468.1">
    <property type="nucleotide sequence ID" value="NZ_JBEZAM010000006.1"/>
</dbReference>
<organism evidence="2 3">
    <name type="scientific">Streptomyces exfoliatus</name>
    <name type="common">Streptomyces hydrogenans</name>
    <dbReference type="NCBI Taxonomy" id="1905"/>
    <lineage>
        <taxon>Bacteria</taxon>
        <taxon>Bacillati</taxon>
        <taxon>Actinomycetota</taxon>
        <taxon>Actinomycetes</taxon>
        <taxon>Kitasatosporales</taxon>
        <taxon>Streptomycetaceae</taxon>
        <taxon>Streptomyces</taxon>
    </lineage>
</organism>
<feature type="domain" description="NAD(P)-binding" evidence="1">
    <location>
        <begin position="16"/>
        <end position="165"/>
    </location>
</feature>
<dbReference type="PANTHER" id="PTHR12126:SF11">
    <property type="entry name" value="NADH DEHYDROGENASE [UBIQUINONE] 1 ALPHA SUBCOMPLEX SUBUNIT 9, MITOCHONDRIAL"/>
    <property type="match status" value="1"/>
</dbReference>
<evidence type="ECO:0000259" key="1">
    <source>
        <dbReference type="Pfam" id="PF13460"/>
    </source>
</evidence>
<accession>A0ABV3CTV5</accession>
<comment type="caution">
    <text evidence="2">The sequence shown here is derived from an EMBL/GenBank/DDBJ whole genome shotgun (WGS) entry which is preliminary data.</text>
</comment>